<comment type="caution">
    <text evidence="2">The sequence shown here is derived from an EMBL/GenBank/DDBJ whole genome shotgun (WGS) entry which is preliminary data.</text>
</comment>
<evidence type="ECO:0008006" key="4">
    <source>
        <dbReference type="Google" id="ProtNLM"/>
    </source>
</evidence>
<dbReference type="OrthoDB" id="10617785at2759"/>
<accession>A0A9W4TSS0</accession>
<evidence type="ECO:0000313" key="2">
    <source>
        <dbReference type="EMBL" id="CAI5757616.1"/>
    </source>
</evidence>
<evidence type="ECO:0000313" key="3">
    <source>
        <dbReference type="Proteomes" id="UP001152885"/>
    </source>
</evidence>
<evidence type="ECO:0000256" key="1">
    <source>
        <dbReference type="SAM" id="SignalP"/>
    </source>
</evidence>
<sequence length="90" mass="9928">MKFSTTILSIIAAVIVAAAPVEDTAPVESDFPFPEEAIKAIIPVSDESAPTYAEYNGVPYLILVNTTALGDSKVKSKRGWTRYRWFEPHK</sequence>
<keyword evidence="3" id="KW-1185">Reference proteome</keyword>
<dbReference type="EMBL" id="CANTUO010000002">
    <property type="protein sequence ID" value="CAI5757616.1"/>
    <property type="molecule type" value="Genomic_DNA"/>
</dbReference>
<proteinExistence type="predicted"/>
<name>A0A9W4TSS0_9ASCO</name>
<reference evidence="2" key="1">
    <citation type="submission" date="2022-12" db="EMBL/GenBank/DDBJ databases">
        <authorList>
            <person name="Brejova B."/>
        </authorList>
    </citation>
    <scope>NUCLEOTIDE SEQUENCE</scope>
</reference>
<protein>
    <recommendedName>
        <fullName evidence="4">Mating factor alpha</fullName>
    </recommendedName>
</protein>
<keyword evidence="1" id="KW-0732">Signal</keyword>
<feature type="signal peptide" evidence="1">
    <location>
        <begin position="1"/>
        <end position="18"/>
    </location>
</feature>
<organism evidence="2 3">
    <name type="scientific">Candida verbasci</name>
    <dbReference type="NCBI Taxonomy" id="1227364"/>
    <lineage>
        <taxon>Eukaryota</taxon>
        <taxon>Fungi</taxon>
        <taxon>Dikarya</taxon>
        <taxon>Ascomycota</taxon>
        <taxon>Saccharomycotina</taxon>
        <taxon>Pichiomycetes</taxon>
        <taxon>Debaryomycetaceae</taxon>
        <taxon>Candida/Lodderomyces clade</taxon>
        <taxon>Candida</taxon>
    </lineage>
</organism>
<dbReference type="AlphaFoldDB" id="A0A9W4TSS0"/>
<feature type="chain" id="PRO_5040946152" description="Mating factor alpha" evidence="1">
    <location>
        <begin position="19"/>
        <end position="90"/>
    </location>
</feature>
<gene>
    <name evidence="2" type="ORF">CANVERA_P2130</name>
</gene>
<dbReference type="Proteomes" id="UP001152885">
    <property type="component" value="Unassembled WGS sequence"/>
</dbReference>